<accession>A0A117UVF8</accession>
<dbReference type="InterPro" id="IPR050553">
    <property type="entry name" value="Thioredoxin_ResA/DsbE_sf"/>
</dbReference>
<dbReference type="Gene3D" id="3.40.30.10">
    <property type="entry name" value="Glutaredoxin"/>
    <property type="match status" value="1"/>
</dbReference>
<dbReference type="InterPro" id="IPR013740">
    <property type="entry name" value="Redoxin"/>
</dbReference>
<feature type="transmembrane region" description="Helical" evidence="6">
    <location>
        <begin position="12"/>
        <end position="36"/>
    </location>
</feature>
<dbReference type="PANTHER" id="PTHR42852:SF6">
    <property type="entry name" value="THIOL:DISULFIDE INTERCHANGE PROTEIN DSBE"/>
    <property type="match status" value="1"/>
</dbReference>
<evidence type="ECO:0000256" key="6">
    <source>
        <dbReference type="SAM" id="Phobius"/>
    </source>
</evidence>
<dbReference type="GO" id="GO:0015036">
    <property type="term" value="F:disulfide oxidoreductase activity"/>
    <property type="evidence" value="ECO:0007669"/>
    <property type="project" value="InterPro"/>
</dbReference>
<evidence type="ECO:0000256" key="2">
    <source>
        <dbReference type="ARBA" id="ARBA00007758"/>
    </source>
</evidence>
<keyword evidence="6" id="KW-1133">Transmembrane helix</keyword>
<evidence type="ECO:0000256" key="3">
    <source>
        <dbReference type="ARBA" id="ARBA00022748"/>
    </source>
</evidence>
<keyword evidence="6" id="KW-0472">Membrane</keyword>
<dbReference type="RefSeq" id="WP_067908337.1">
    <property type="nucleotide sequence ID" value="NZ_KQ954244.1"/>
</dbReference>
<keyword evidence="9" id="KW-1185">Reference proteome</keyword>
<evidence type="ECO:0000256" key="4">
    <source>
        <dbReference type="ARBA" id="ARBA00023157"/>
    </source>
</evidence>
<evidence type="ECO:0000313" key="9">
    <source>
        <dbReference type="Proteomes" id="UP000058012"/>
    </source>
</evidence>
<dbReference type="AlphaFoldDB" id="A0A117UVF8"/>
<evidence type="ECO:0000259" key="7">
    <source>
        <dbReference type="PROSITE" id="PS51352"/>
    </source>
</evidence>
<feature type="domain" description="Thioredoxin" evidence="7">
    <location>
        <begin position="45"/>
        <end position="187"/>
    </location>
</feature>
<dbReference type="STRING" id="1117702.AQZ52_08285"/>
<dbReference type="SUPFAM" id="SSF52833">
    <property type="entry name" value="Thioredoxin-like"/>
    <property type="match status" value="1"/>
</dbReference>
<proteinExistence type="inferred from homology"/>
<dbReference type="CDD" id="cd03010">
    <property type="entry name" value="TlpA_like_DsbE"/>
    <property type="match status" value="1"/>
</dbReference>
<comment type="similarity">
    <text evidence="2">Belongs to the thioredoxin family. DsbE subfamily.</text>
</comment>
<dbReference type="InterPro" id="IPR013766">
    <property type="entry name" value="Thioredoxin_domain"/>
</dbReference>
<keyword evidence="5" id="KW-0676">Redox-active center</keyword>
<comment type="subcellular location">
    <subcellularLocation>
        <location evidence="1">Cell envelope</location>
    </subcellularLocation>
</comment>
<comment type="caution">
    <text evidence="8">The sequence shown here is derived from an EMBL/GenBank/DDBJ whole genome shotgun (WGS) entry which is preliminary data.</text>
</comment>
<reference evidence="8 9" key="1">
    <citation type="submission" date="2015-10" db="EMBL/GenBank/DDBJ databases">
        <title>Draft genome sequence of Novosphingobium fuchskuhlense DSM 25065 isolated from a surface water sample of the southwest basin of Lake Grosse Fuchskuhle.</title>
        <authorList>
            <person name="Ruckert C."/>
            <person name="Winkler A."/>
            <person name="Glaeser J."/>
            <person name="Grossart H.-P."/>
            <person name="Kalinowski J."/>
            <person name="Glaeser S."/>
        </authorList>
    </citation>
    <scope>NUCLEOTIDE SEQUENCE [LARGE SCALE GENOMIC DNA]</scope>
    <source>
        <strain evidence="8 9">FNE08-7</strain>
    </source>
</reference>
<dbReference type="NCBIfam" id="TIGR00385">
    <property type="entry name" value="dsbE"/>
    <property type="match status" value="1"/>
</dbReference>
<dbReference type="GO" id="GO:0017004">
    <property type="term" value="P:cytochrome complex assembly"/>
    <property type="evidence" value="ECO:0007669"/>
    <property type="project" value="UniProtKB-KW"/>
</dbReference>
<dbReference type="PANTHER" id="PTHR42852">
    <property type="entry name" value="THIOL:DISULFIDE INTERCHANGE PROTEIN DSBE"/>
    <property type="match status" value="1"/>
</dbReference>
<dbReference type="InterPro" id="IPR017937">
    <property type="entry name" value="Thioredoxin_CS"/>
</dbReference>
<evidence type="ECO:0000313" key="8">
    <source>
        <dbReference type="EMBL" id="KUR71606.1"/>
    </source>
</evidence>
<dbReference type="PROSITE" id="PS51352">
    <property type="entry name" value="THIOREDOXIN_2"/>
    <property type="match status" value="1"/>
</dbReference>
<evidence type="ECO:0000256" key="1">
    <source>
        <dbReference type="ARBA" id="ARBA00004196"/>
    </source>
</evidence>
<dbReference type="GO" id="GO:0030288">
    <property type="term" value="C:outer membrane-bounded periplasmic space"/>
    <property type="evidence" value="ECO:0007669"/>
    <property type="project" value="InterPro"/>
</dbReference>
<keyword evidence="6" id="KW-0812">Transmembrane</keyword>
<name>A0A117UVF8_9SPHN</name>
<dbReference type="OrthoDB" id="9799347at2"/>
<gene>
    <name evidence="8" type="ORF">AQZ52_08285</name>
</gene>
<dbReference type="EMBL" id="LLZS01000006">
    <property type="protein sequence ID" value="KUR71606.1"/>
    <property type="molecule type" value="Genomic_DNA"/>
</dbReference>
<dbReference type="PROSITE" id="PS00194">
    <property type="entry name" value="THIOREDOXIN_1"/>
    <property type="match status" value="1"/>
</dbReference>
<organism evidence="8 9">
    <name type="scientific">Novosphingobium fuchskuhlense</name>
    <dbReference type="NCBI Taxonomy" id="1117702"/>
    <lineage>
        <taxon>Bacteria</taxon>
        <taxon>Pseudomonadati</taxon>
        <taxon>Pseudomonadota</taxon>
        <taxon>Alphaproteobacteria</taxon>
        <taxon>Sphingomonadales</taxon>
        <taxon>Sphingomonadaceae</taxon>
        <taxon>Novosphingobium</taxon>
    </lineage>
</organism>
<keyword evidence="4" id="KW-1015">Disulfide bond</keyword>
<dbReference type="InterPro" id="IPR036249">
    <property type="entry name" value="Thioredoxin-like_sf"/>
</dbReference>
<evidence type="ECO:0000256" key="5">
    <source>
        <dbReference type="ARBA" id="ARBA00023284"/>
    </source>
</evidence>
<keyword evidence="3" id="KW-0201">Cytochrome c-type biogenesis</keyword>
<dbReference type="Proteomes" id="UP000058012">
    <property type="component" value="Unassembled WGS sequence"/>
</dbReference>
<dbReference type="Pfam" id="PF08534">
    <property type="entry name" value="Redoxin"/>
    <property type="match status" value="1"/>
</dbReference>
<dbReference type="InterPro" id="IPR004799">
    <property type="entry name" value="Periplasmic_diS_OxRdtase_DsbE"/>
</dbReference>
<protein>
    <submittedName>
        <fullName evidence="8">Alkyl hydroperoxide reductase</fullName>
    </submittedName>
</protein>
<sequence>MSEASAPTSKRPGLAVWLPLGLFAGFLALVFVGLYWPADREVSSAFIGKPLPAFDLPPATDERPGLATKVFEQGGKPRLLNVFASWCVPCAVESPQLAVLAKQGVEIDGVAIRDRKEDVARFLGQYGNPFARIGKDDLSQVQLAIGSSGVPETFVVDGKGIIRYQHIGDIRPEDVPLILRKLAEAAGGGE</sequence>